<keyword evidence="2" id="KW-1185">Reference proteome</keyword>
<evidence type="ECO:0000313" key="1">
    <source>
        <dbReference type="EMBL" id="GAA0875432.1"/>
    </source>
</evidence>
<protein>
    <recommendedName>
        <fullName evidence="3">Tetratricopeptide repeat protein</fullName>
    </recommendedName>
</protein>
<dbReference type="Gene3D" id="1.25.40.10">
    <property type="entry name" value="Tetratricopeptide repeat domain"/>
    <property type="match status" value="1"/>
</dbReference>
<dbReference type="InterPro" id="IPR011990">
    <property type="entry name" value="TPR-like_helical_dom_sf"/>
</dbReference>
<gene>
    <name evidence="1" type="ORF">GCM10009118_18410</name>
</gene>
<proteinExistence type="predicted"/>
<organism evidence="1 2">
    <name type="scientific">Wandonia haliotis</name>
    <dbReference type="NCBI Taxonomy" id="574963"/>
    <lineage>
        <taxon>Bacteria</taxon>
        <taxon>Pseudomonadati</taxon>
        <taxon>Bacteroidota</taxon>
        <taxon>Flavobacteriia</taxon>
        <taxon>Flavobacteriales</taxon>
        <taxon>Crocinitomicaceae</taxon>
        <taxon>Wandonia</taxon>
    </lineage>
</organism>
<name>A0ABN1MRD4_9FLAO</name>
<dbReference type="RefSeq" id="WP_343786912.1">
    <property type="nucleotide sequence ID" value="NZ_BAAAFH010000011.1"/>
</dbReference>
<dbReference type="Proteomes" id="UP001501126">
    <property type="component" value="Unassembled WGS sequence"/>
</dbReference>
<dbReference type="EMBL" id="BAAAFH010000011">
    <property type="protein sequence ID" value="GAA0875432.1"/>
    <property type="molecule type" value="Genomic_DNA"/>
</dbReference>
<evidence type="ECO:0008006" key="3">
    <source>
        <dbReference type="Google" id="ProtNLM"/>
    </source>
</evidence>
<accession>A0ABN1MRD4</accession>
<evidence type="ECO:0000313" key="2">
    <source>
        <dbReference type="Proteomes" id="UP001501126"/>
    </source>
</evidence>
<dbReference type="SUPFAM" id="SSF48452">
    <property type="entry name" value="TPR-like"/>
    <property type="match status" value="1"/>
</dbReference>
<sequence>MNDIIAIINLLTTTEKQKFIRFLDKKNKRHDTRNITLFSAIDRGEADLIRQEIGTNAFNVLKKRLMDNLIDFLANLSLEQEASLEVQLMKRILVVRKLLDNQLEKKGFKLLKRAEDMAIEVGQLTLLNEIYHTYVEYSHLPEAPDQEEIFEKLKRNTEQFMEQERLNMVYAMVKKAFSENTTKDIDLDMLVNEAFVKFGGDSSMTYTYKLLSQIAQITDIVAEMKKDYSAIDLFFVEKLELLERRGERRHPNYRVELIYHIANIYFRRRDFRKCKIYLDRLEQIIDSKSNPKHYVKYKNLEALYYNYTGSYGKALDILDPILNNNSHDDTMNPRLVVVMIELQQGNYNAARKHLFRLTHSDRWYESTIGIDWTLHKKFLEIILLIELQESTLLESRIQSLDRTYGQILKSGTTRNAYNFLRLIKKMVNKPHIVESDEFRLLVDKTIIWRPKEREDLFMMSFYAWLKAKMEKRNVYEVTLELVSDN</sequence>
<reference evidence="1 2" key="1">
    <citation type="journal article" date="2019" name="Int. J. Syst. Evol. Microbiol.">
        <title>The Global Catalogue of Microorganisms (GCM) 10K type strain sequencing project: providing services to taxonomists for standard genome sequencing and annotation.</title>
        <authorList>
            <consortium name="The Broad Institute Genomics Platform"/>
            <consortium name="The Broad Institute Genome Sequencing Center for Infectious Disease"/>
            <person name="Wu L."/>
            <person name="Ma J."/>
        </authorList>
    </citation>
    <scope>NUCLEOTIDE SEQUENCE [LARGE SCALE GENOMIC DNA]</scope>
    <source>
        <strain evidence="1 2">JCM 16083</strain>
    </source>
</reference>
<comment type="caution">
    <text evidence="1">The sequence shown here is derived from an EMBL/GenBank/DDBJ whole genome shotgun (WGS) entry which is preliminary data.</text>
</comment>